<dbReference type="Proteomes" id="UP000030011">
    <property type="component" value="Unassembled WGS sequence"/>
</dbReference>
<organism evidence="1 2">
    <name type="scientific">Knoellia subterranea KCTC 19937</name>
    <dbReference type="NCBI Taxonomy" id="1385521"/>
    <lineage>
        <taxon>Bacteria</taxon>
        <taxon>Bacillati</taxon>
        <taxon>Actinomycetota</taxon>
        <taxon>Actinomycetes</taxon>
        <taxon>Micrococcales</taxon>
        <taxon>Intrasporangiaceae</taxon>
        <taxon>Knoellia</taxon>
    </lineage>
</organism>
<dbReference type="InterPro" id="IPR046658">
    <property type="entry name" value="DUF6767"/>
</dbReference>
<dbReference type="OrthoDB" id="4324184at2"/>
<keyword evidence="2" id="KW-1185">Reference proteome</keyword>
<name>A0A0A0JNE3_9MICO</name>
<sequence length="62" mass="6679">MSRRPQPACPIRPGDPCSLCFPGADGPHNCGLVYLVQSDPELRDLLAQNRAERKAAAGQAFD</sequence>
<comment type="caution">
    <text evidence="1">The sequence shown here is derived from an EMBL/GenBank/DDBJ whole genome shotgun (WGS) entry which is preliminary data.</text>
</comment>
<dbReference type="STRING" id="1385521.N803_11140"/>
<dbReference type="RefSeq" id="WP_035903880.1">
    <property type="nucleotide sequence ID" value="NZ_AVPK01000003.1"/>
</dbReference>
<dbReference type="EMBL" id="AVPK01000003">
    <property type="protein sequence ID" value="KGN38289.1"/>
    <property type="molecule type" value="Genomic_DNA"/>
</dbReference>
<accession>A0A0A0JNE3</accession>
<evidence type="ECO:0000313" key="1">
    <source>
        <dbReference type="EMBL" id="KGN38289.1"/>
    </source>
</evidence>
<reference evidence="1 2" key="1">
    <citation type="submission" date="2013-08" db="EMBL/GenBank/DDBJ databases">
        <title>The genome sequence of Knoellia subterranea.</title>
        <authorList>
            <person name="Zhu W."/>
            <person name="Wang G."/>
        </authorList>
    </citation>
    <scope>NUCLEOTIDE SEQUENCE [LARGE SCALE GENOMIC DNA]</scope>
    <source>
        <strain evidence="1 2">KCTC 19937</strain>
    </source>
</reference>
<protein>
    <submittedName>
        <fullName evidence="1">Uncharacterized protein</fullName>
    </submittedName>
</protein>
<gene>
    <name evidence="1" type="ORF">N803_11140</name>
</gene>
<dbReference type="eggNOG" id="ENOG502ZMPZ">
    <property type="taxonomic scope" value="Bacteria"/>
</dbReference>
<proteinExistence type="predicted"/>
<dbReference type="AlphaFoldDB" id="A0A0A0JNE3"/>
<evidence type="ECO:0000313" key="2">
    <source>
        <dbReference type="Proteomes" id="UP000030011"/>
    </source>
</evidence>
<dbReference type="Pfam" id="PF20555">
    <property type="entry name" value="DUF6767"/>
    <property type="match status" value="1"/>
</dbReference>